<evidence type="ECO:0000313" key="1">
    <source>
        <dbReference type="EMBL" id="KAL2530276.1"/>
    </source>
</evidence>
<dbReference type="AlphaFoldDB" id="A0ABD1UYZ4"/>
<protein>
    <submittedName>
        <fullName evidence="1">Uncharacterized protein</fullName>
    </submittedName>
</protein>
<proteinExistence type="predicted"/>
<evidence type="ECO:0000313" key="2">
    <source>
        <dbReference type="Proteomes" id="UP001604277"/>
    </source>
</evidence>
<organism evidence="1 2">
    <name type="scientific">Forsythia ovata</name>
    <dbReference type="NCBI Taxonomy" id="205694"/>
    <lineage>
        <taxon>Eukaryota</taxon>
        <taxon>Viridiplantae</taxon>
        <taxon>Streptophyta</taxon>
        <taxon>Embryophyta</taxon>
        <taxon>Tracheophyta</taxon>
        <taxon>Spermatophyta</taxon>
        <taxon>Magnoliopsida</taxon>
        <taxon>eudicotyledons</taxon>
        <taxon>Gunneridae</taxon>
        <taxon>Pentapetalae</taxon>
        <taxon>asterids</taxon>
        <taxon>lamiids</taxon>
        <taxon>Lamiales</taxon>
        <taxon>Oleaceae</taxon>
        <taxon>Forsythieae</taxon>
        <taxon>Forsythia</taxon>
    </lineage>
</organism>
<comment type="caution">
    <text evidence="1">The sequence shown here is derived from an EMBL/GenBank/DDBJ whole genome shotgun (WGS) entry which is preliminary data.</text>
</comment>
<name>A0ABD1UYZ4_9LAMI</name>
<sequence>MAAAVWGFESCLCYGFGSFDNYEKGSTQLDLCLMKKIMRWKMANKEGLLERVIQLIWKTKHNVKVKRLKSNDSLHWVCGRYFNKIVPMTEKEWGTMRSYAPIRKEVTFLSNLIAAPNARNV</sequence>
<dbReference type="EMBL" id="JBFOLJ010000006">
    <property type="protein sequence ID" value="KAL2530276.1"/>
    <property type="molecule type" value="Genomic_DNA"/>
</dbReference>
<keyword evidence="2" id="KW-1185">Reference proteome</keyword>
<dbReference type="Proteomes" id="UP001604277">
    <property type="component" value="Unassembled WGS sequence"/>
</dbReference>
<accession>A0ABD1UYZ4</accession>
<reference evidence="2" key="1">
    <citation type="submission" date="2024-07" db="EMBL/GenBank/DDBJ databases">
        <title>Two chromosome-level genome assemblies of Korean endemic species Abeliophyllum distichum and Forsythia ovata (Oleaceae).</title>
        <authorList>
            <person name="Jang H."/>
        </authorList>
    </citation>
    <scope>NUCLEOTIDE SEQUENCE [LARGE SCALE GENOMIC DNA]</scope>
</reference>
<gene>
    <name evidence="1" type="ORF">Fot_22877</name>
</gene>